<reference evidence="2 3" key="1">
    <citation type="submission" date="2021-05" db="EMBL/GenBank/DDBJ databases">
        <title>Culturable bacteria isolated from Daya Bay.</title>
        <authorList>
            <person name="Zheng W."/>
            <person name="Yu S."/>
            <person name="Huang Y."/>
        </authorList>
    </citation>
    <scope>NUCLEOTIDE SEQUENCE [LARGE SCALE GENOMIC DNA]</scope>
    <source>
        <strain evidence="2 3">DP4N28-5</strain>
    </source>
</reference>
<keyword evidence="3" id="KW-1185">Reference proteome</keyword>
<evidence type="ECO:0000313" key="3">
    <source>
        <dbReference type="Proteomes" id="UP000756530"/>
    </source>
</evidence>
<dbReference type="Proteomes" id="UP000756530">
    <property type="component" value="Unassembled WGS sequence"/>
</dbReference>
<name>A0ABS6SZK9_9RHOB</name>
<sequence>MILKTLIASAALALAPVAALAQESTSCERAHANCKDGTTYDEKTKTCVVVSS</sequence>
<keyword evidence="1" id="KW-0732">Signal</keyword>
<evidence type="ECO:0008006" key="4">
    <source>
        <dbReference type="Google" id="ProtNLM"/>
    </source>
</evidence>
<gene>
    <name evidence="2" type="ORF">KJP28_05470</name>
</gene>
<dbReference type="RefSeq" id="WP_218391357.1">
    <property type="nucleotide sequence ID" value="NZ_JAHUZE010000001.1"/>
</dbReference>
<proteinExistence type="predicted"/>
<organism evidence="2 3">
    <name type="scientific">Maritimibacter dapengensis</name>
    <dbReference type="NCBI Taxonomy" id="2836868"/>
    <lineage>
        <taxon>Bacteria</taxon>
        <taxon>Pseudomonadati</taxon>
        <taxon>Pseudomonadota</taxon>
        <taxon>Alphaproteobacteria</taxon>
        <taxon>Rhodobacterales</taxon>
        <taxon>Roseobacteraceae</taxon>
        <taxon>Maritimibacter</taxon>
    </lineage>
</organism>
<comment type="caution">
    <text evidence="2">The sequence shown here is derived from an EMBL/GenBank/DDBJ whole genome shotgun (WGS) entry which is preliminary data.</text>
</comment>
<feature type="chain" id="PRO_5047252249" description="Adenylosuccinate lyase" evidence="1">
    <location>
        <begin position="22"/>
        <end position="52"/>
    </location>
</feature>
<feature type="signal peptide" evidence="1">
    <location>
        <begin position="1"/>
        <end position="21"/>
    </location>
</feature>
<protein>
    <recommendedName>
        <fullName evidence="4">Adenylosuccinate lyase</fullName>
    </recommendedName>
</protein>
<evidence type="ECO:0000313" key="2">
    <source>
        <dbReference type="EMBL" id="MBV7378365.1"/>
    </source>
</evidence>
<evidence type="ECO:0000256" key="1">
    <source>
        <dbReference type="SAM" id="SignalP"/>
    </source>
</evidence>
<dbReference type="EMBL" id="JAHUZE010000001">
    <property type="protein sequence ID" value="MBV7378365.1"/>
    <property type="molecule type" value="Genomic_DNA"/>
</dbReference>
<accession>A0ABS6SZK9</accession>